<sequence>MNMRTMACGMTVVTLHEMVHHETMENEMPRVQRRKQVLLALVPLFSFIAMELSDEEQYAAFKDKVKRTVYFDNLTPQATDAVMKTALDQFGNVLSVQFIPNYIGPSKMPAAALVEMETEKQAMKIIEETEDFPFMISGMPRPVRAFPAEIEMYEDRPRKPGRTIQCQWLEEKDPDFAVAQQIKDLVKYQATEASFMLKQQLAEEERLHNKHGETLKANAKKLDLIEKVLTDGSARKLGTCYNIRLQEN</sequence>
<dbReference type="InterPro" id="IPR012677">
    <property type="entry name" value="Nucleotide-bd_a/b_plait_sf"/>
</dbReference>
<protein>
    <submittedName>
        <fullName evidence="3">Nucleotide-binding alpha-beta plait domain-containing protein</fullName>
    </submittedName>
</protein>
<evidence type="ECO:0000313" key="3">
    <source>
        <dbReference type="EMBL" id="KAK1382277.1"/>
    </source>
</evidence>
<dbReference type="InterPro" id="IPR053316">
    <property type="entry name" value="Epigenetic_reg_gene_expr"/>
</dbReference>
<reference evidence="3" key="2">
    <citation type="submission" date="2023-05" db="EMBL/GenBank/DDBJ databases">
        <authorList>
            <person name="Schelkunov M.I."/>
        </authorList>
    </citation>
    <scope>NUCLEOTIDE SEQUENCE</scope>
    <source>
        <strain evidence="3">Hsosn_3</strain>
        <tissue evidence="3">Leaf</tissue>
    </source>
</reference>
<dbReference type="PANTHER" id="PTHR36309:SF1">
    <property type="entry name" value="RNA-BINDING (RRM_RBD_RNP MOTIFS) FAMILY PROTEIN"/>
    <property type="match status" value="1"/>
</dbReference>
<dbReference type="PROSITE" id="PS50102">
    <property type="entry name" value="RRM"/>
    <property type="match status" value="1"/>
</dbReference>
<dbReference type="SUPFAM" id="SSF54928">
    <property type="entry name" value="RNA-binding domain, RBD"/>
    <property type="match status" value="1"/>
</dbReference>
<reference evidence="3" key="1">
    <citation type="submission" date="2023-02" db="EMBL/GenBank/DDBJ databases">
        <title>Genome of toxic invasive species Heracleum sosnowskyi carries increased number of genes despite the absence of recent whole-genome duplications.</title>
        <authorList>
            <person name="Schelkunov M."/>
            <person name="Shtratnikova V."/>
            <person name="Makarenko M."/>
            <person name="Klepikova A."/>
            <person name="Omelchenko D."/>
            <person name="Novikova G."/>
            <person name="Obukhova E."/>
            <person name="Bogdanov V."/>
            <person name="Penin A."/>
            <person name="Logacheva M."/>
        </authorList>
    </citation>
    <scope>NUCLEOTIDE SEQUENCE</scope>
    <source>
        <strain evidence="3">Hsosn_3</strain>
        <tissue evidence="3">Leaf</tissue>
    </source>
</reference>
<name>A0AAD8MRF3_9APIA</name>
<proteinExistence type="predicted"/>
<organism evidence="3 4">
    <name type="scientific">Heracleum sosnowskyi</name>
    <dbReference type="NCBI Taxonomy" id="360622"/>
    <lineage>
        <taxon>Eukaryota</taxon>
        <taxon>Viridiplantae</taxon>
        <taxon>Streptophyta</taxon>
        <taxon>Embryophyta</taxon>
        <taxon>Tracheophyta</taxon>
        <taxon>Spermatophyta</taxon>
        <taxon>Magnoliopsida</taxon>
        <taxon>eudicotyledons</taxon>
        <taxon>Gunneridae</taxon>
        <taxon>Pentapetalae</taxon>
        <taxon>asterids</taxon>
        <taxon>campanulids</taxon>
        <taxon>Apiales</taxon>
        <taxon>Apiaceae</taxon>
        <taxon>Apioideae</taxon>
        <taxon>apioid superclade</taxon>
        <taxon>Tordylieae</taxon>
        <taxon>Tordyliinae</taxon>
        <taxon>Heracleum</taxon>
    </lineage>
</organism>
<evidence type="ECO:0000259" key="2">
    <source>
        <dbReference type="PROSITE" id="PS50102"/>
    </source>
</evidence>
<feature type="domain" description="RRM" evidence="2">
    <location>
        <begin position="67"/>
        <end position="150"/>
    </location>
</feature>
<evidence type="ECO:0000313" key="4">
    <source>
        <dbReference type="Proteomes" id="UP001237642"/>
    </source>
</evidence>
<accession>A0AAD8MRF3</accession>
<gene>
    <name evidence="3" type="ORF">POM88_020012</name>
</gene>
<dbReference type="AlphaFoldDB" id="A0AAD8MRF3"/>
<keyword evidence="4" id="KW-1185">Reference proteome</keyword>
<dbReference type="GO" id="GO:0003723">
    <property type="term" value="F:RNA binding"/>
    <property type="evidence" value="ECO:0007669"/>
    <property type="project" value="UniProtKB-UniRule"/>
</dbReference>
<keyword evidence="1" id="KW-0694">RNA-binding</keyword>
<comment type="caution">
    <text evidence="3">The sequence shown here is derived from an EMBL/GenBank/DDBJ whole genome shotgun (WGS) entry which is preliminary data.</text>
</comment>
<evidence type="ECO:0000256" key="1">
    <source>
        <dbReference type="PROSITE-ProRule" id="PRU00176"/>
    </source>
</evidence>
<dbReference type="InterPro" id="IPR035979">
    <property type="entry name" value="RBD_domain_sf"/>
</dbReference>
<dbReference type="InterPro" id="IPR000504">
    <property type="entry name" value="RRM_dom"/>
</dbReference>
<dbReference type="PANTHER" id="PTHR36309">
    <property type="entry name" value="RNA-BINDING (RRM/RBD/RNP MOTIFS) FAMILY PROTEIN"/>
    <property type="match status" value="1"/>
</dbReference>
<dbReference type="Gene3D" id="3.30.70.330">
    <property type="match status" value="1"/>
</dbReference>
<dbReference type="EMBL" id="JAUIZM010000005">
    <property type="protein sequence ID" value="KAK1382277.1"/>
    <property type="molecule type" value="Genomic_DNA"/>
</dbReference>
<dbReference type="SMART" id="SM00360">
    <property type="entry name" value="RRM"/>
    <property type="match status" value="1"/>
</dbReference>
<dbReference type="Pfam" id="PF00076">
    <property type="entry name" value="RRM_1"/>
    <property type="match status" value="1"/>
</dbReference>
<dbReference type="Proteomes" id="UP001237642">
    <property type="component" value="Unassembled WGS sequence"/>
</dbReference>